<proteinExistence type="predicted"/>
<gene>
    <name evidence="1" type="ORF">ARMGADRAFT_92409</name>
</gene>
<evidence type="ECO:0000313" key="2">
    <source>
        <dbReference type="Proteomes" id="UP000217790"/>
    </source>
</evidence>
<organism evidence="1 2">
    <name type="scientific">Armillaria gallica</name>
    <name type="common">Bulbous honey fungus</name>
    <name type="synonym">Armillaria bulbosa</name>
    <dbReference type="NCBI Taxonomy" id="47427"/>
    <lineage>
        <taxon>Eukaryota</taxon>
        <taxon>Fungi</taxon>
        <taxon>Dikarya</taxon>
        <taxon>Basidiomycota</taxon>
        <taxon>Agaricomycotina</taxon>
        <taxon>Agaricomycetes</taxon>
        <taxon>Agaricomycetidae</taxon>
        <taxon>Agaricales</taxon>
        <taxon>Marasmiineae</taxon>
        <taxon>Physalacriaceae</taxon>
        <taxon>Armillaria</taxon>
    </lineage>
</organism>
<dbReference type="Proteomes" id="UP000217790">
    <property type="component" value="Unassembled WGS sequence"/>
</dbReference>
<evidence type="ECO:0000313" key="1">
    <source>
        <dbReference type="EMBL" id="PBK94511.1"/>
    </source>
</evidence>
<sequence>MDLTDIEPRLLAELRGSYGLEYFFRFIKYIPGCWSTRIDLLDGIHDIVYSIRSSLQVVAACLDHVEHYARLVRARLLDKDWVARNRGRSDLCWSLDGIMWSVLKMSSILPKHYQLPGYRPVHTD</sequence>
<dbReference type="AlphaFoldDB" id="A0A2H3DH00"/>
<accession>A0A2H3DH00</accession>
<reference evidence="2" key="1">
    <citation type="journal article" date="2017" name="Nat. Ecol. Evol.">
        <title>Genome expansion and lineage-specific genetic innovations in the forest pathogenic fungi Armillaria.</title>
        <authorList>
            <person name="Sipos G."/>
            <person name="Prasanna A.N."/>
            <person name="Walter M.C."/>
            <person name="O'Connor E."/>
            <person name="Balint B."/>
            <person name="Krizsan K."/>
            <person name="Kiss B."/>
            <person name="Hess J."/>
            <person name="Varga T."/>
            <person name="Slot J."/>
            <person name="Riley R."/>
            <person name="Boka B."/>
            <person name="Rigling D."/>
            <person name="Barry K."/>
            <person name="Lee J."/>
            <person name="Mihaltcheva S."/>
            <person name="LaButti K."/>
            <person name="Lipzen A."/>
            <person name="Waldron R."/>
            <person name="Moloney N.M."/>
            <person name="Sperisen C."/>
            <person name="Kredics L."/>
            <person name="Vagvoelgyi C."/>
            <person name="Patrignani A."/>
            <person name="Fitzpatrick D."/>
            <person name="Nagy I."/>
            <person name="Doyle S."/>
            <person name="Anderson J.B."/>
            <person name="Grigoriev I.V."/>
            <person name="Gueldener U."/>
            <person name="Muensterkoetter M."/>
            <person name="Nagy L.G."/>
        </authorList>
    </citation>
    <scope>NUCLEOTIDE SEQUENCE [LARGE SCALE GENOMIC DNA]</scope>
    <source>
        <strain evidence="2">Ar21-2</strain>
    </source>
</reference>
<protein>
    <submittedName>
        <fullName evidence="1">Uncharacterized protein</fullName>
    </submittedName>
</protein>
<dbReference type="OrthoDB" id="2970079at2759"/>
<dbReference type="InParanoid" id="A0A2H3DH00"/>
<name>A0A2H3DH00_ARMGA</name>
<keyword evidence="2" id="KW-1185">Reference proteome</keyword>
<dbReference type="EMBL" id="KZ293654">
    <property type="protein sequence ID" value="PBK94511.1"/>
    <property type="molecule type" value="Genomic_DNA"/>
</dbReference>